<feature type="region of interest" description="Disordered" evidence="1">
    <location>
        <begin position="1"/>
        <end position="25"/>
    </location>
</feature>
<evidence type="ECO:0000256" key="1">
    <source>
        <dbReference type="SAM" id="MobiDB-lite"/>
    </source>
</evidence>
<evidence type="ECO:0000313" key="2">
    <source>
        <dbReference type="EMBL" id="MDQ1121996.1"/>
    </source>
</evidence>
<keyword evidence="3" id="KW-1185">Reference proteome</keyword>
<dbReference type="SUPFAM" id="SSF54637">
    <property type="entry name" value="Thioesterase/thiol ester dehydrase-isomerase"/>
    <property type="match status" value="1"/>
</dbReference>
<evidence type="ECO:0000313" key="3">
    <source>
        <dbReference type="Proteomes" id="UP001226691"/>
    </source>
</evidence>
<dbReference type="EMBL" id="JAUTBF010000001">
    <property type="protein sequence ID" value="MDQ1121996.1"/>
    <property type="molecule type" value="Genomic_DNA"/>
</dbReference>
<gene>
    <name evidence="2" type="ORF">QE412_000569</name>
</gene>
<dbReference type="Proteomes" id="UP001226691">
    <property type="component" value="Unassembled WGS sequence"/>
</dbReference>
<dbReference type="PANTHER" id="PTHR31793:SF24">
    <property type="entry name" value="LONG-CHAIN ACYL-COA THIOESTERASE FADM"/>
    <property type="match status" value="1"/>
</dbReference>
<protein>
    <submittedName>
        <fullName evidence="2">Acyl-CoA thioester hydrolase</fullName>
        <ecNumber evidence="2">3.1.2.-</ecNumber>
    </submittedName>
</protein>
<dbReference type="InterPro" id="IPR029069">
    <property type="entry name" value="HotDog_dom_sf"/>
</dbReference>
<comment type="caution">
    <text evidence="2">The sequence shown here is derived from an EMBL/GenBank/DDBJ whole genome shotgun (WGS) entry which is preliminary data.</text>
</comment>
<dbReference type="PANTHER" id="PTHR31793">
    <property type="entry name" value="4-HYDROXYBENZOYL-COA THIOESTERASE FAMILY MEMBER"/>
    <property type="match status" value="1"/>
</dbReference>
<reference evidence="2 3" key="1">
    <citation type="submission" date="2023-07" db="EMBL/GenBank/DDBJ databases">
        <title>Functional and genomic diversity of the sorghum phyllosphere microbiome.</title>
        <authorList>
            <person name="Shade A."/>
        </authorList>
    </citation>
    <scope>NUCLEOTIDE SEQUENCE [LARGE SCALE GENOMIC DNA]</scope>
    <source>
        <strain evidence="2 3">SORGH_AS_1207</strain>
    </source>
</reference>
<organism evidence="2 3">
    <name type="scientific">Microbacterium trichothecenolyticum</name>
    <name type="common">Aureobacterium trichothecenolyticum</name>
    <dbReference type="NCBI Taxonomy" id="69370"/>
    <lineage>
        <taxon>Bacteria</taxon>
        <taxon>Bacillati</taxon>
        <taxon>Actinomycetota</taxon>
        <taxon>Actinomycetes</taxon>
        <taxon>Micrococcales</taxon>
        <taxon>Microbacteriaceae</taxon>
        <taxon>Microbacterium</taxon>
    </lineage>
</organism>
<name>A0ABU0TQP5_MICTR</name>
<dbReference type="InterPro" id="IPR050563">
    <property type="entry name" value="4-hydroxybenzoyl-CoA_TE"/>
</dbReference>
<dbReference type="Gene3D" id="3.10.129.10">
    <property type="entry name" value="Hotdog Thioesterase"/>
    <property type="match status" value="1"/>
</dbReference>
<dbReference type="EC" id="3.1.2.-" evidence="2"/>
<dbReference type="GO" id="GO:0016787">
    <property type="term" value="F:hydrolase activity"/>
    <property type="evidence" value="ECO:0007669"/>
    <property type="project" value="UniProtKB-KW"/>
</dbReference>
<accession>A0ABU0TQP5</accession>
<dbReference type="Pfam" id="PF13279">
    <property type="entry name" value="4HBT_2"/>
    <property type="match status" value="1"/>
</dbReference>
<dbReference type="CDD" id="cd00586">
    <property type="entry name" value="4HBT"/>
    <property type="match status" value="1"/>
</dbReference>
<proteinExistence type="predicted"/>
<keyword evidence="2" id="KW-0378">Hydrolase</keyword>
<sequence length="185" mass="20292">MTDASAAPHGAASPDEGPDASGPSRVHVPIHLRWGDLDALGHVNNTSMLKLLEEARLRAFWHSDGEGEPLPTAVFDMDVLDSGGERATLIARQEIEYLRPTPYSQRPLDVRMWIGAMGGSSADICFEVFSPVGDAEPVLYARATAVVVLVDTASGRPIRWTERERTAWAPYVGDPIEYRRRPGRT</sequence>